<dbReference type="AlphaFoldDB" id="A0A397PGD7"/>
<evidence type="ECO:0000313" key="1">
    <source>
        <dbReference type="EMBL" id="RIA46237.1"/>
    </source>
</evidence>
<organism evidence="1 2">
    <name type="scientific">Hephaestia caeni</name>
    <dbReference type="NCBI Taxonomy" id="645617"/>
    <lineage>
        <taxon>Bacteria</taxon>
        <taxon>Pseudomonadati</taxon>
        <taxon>Pseudomonadota</taxon>
        <taxon>Alphaproteobacteria</taxon>
        <taxon>Sphingomonadales</taxon>
        <taxon>Sphingomonadaceae</taxon>
        <taxon>Hephaestia</taxon>
    </lineage>
</organism>
<keyword evidence="2" id="KW-1185">Reference proteome</keyword>
<dbReference type="EMBL" id="QXDC01000002">
    <property type="protein sequence ID" value="RIA46237.1"/>
    <property type="molecule type" value="Genomic_DNA"/>
</dbReference>
<sequence length="232" mass="26221">MRAPYIGLPPVFAGGDARLKRSSDFVRDRIDRMALRAAVLMVHEKALVMPPDQAGLHQLRHRPANRGHAGFADTLTKVRLDQAIGICPIAWQFSPSSKFRPDLLDGGAALVMSRAARRDRRGQPFPDRHQGLAFTNQRSSLSIRSGNPGDEIEHHEGVARPCRMLCYHADDIRQACRARWRRGWDRWRKEIGLEHGTNQAQSTTLVNPPIAHRNDETAFCHSCHFTSERLVK</sequence>
<comment type="caution">
    <text evidence="1">The sequence shown here is derived from an EMBL/GenBank/DDBJ whole genome shotgun (WGS) entry which is preliminary data.</text>
</comment>
<evidence type="ECO:0000313" key="2">
    <source>
        <dbReference type="Proteomes" id="UP000266568"/>
    </source>
</evidence>
<name>A0A397PGD7_9SPHN</name>
<proteinExistence type="predicted"/>
<accession>A0A397PGD7</accession>
<dbReference type="Proteomes" id="UP000266568">
    <property type="component" value="Unassembled WGS sequence"/>
</dbReference>
<gene>
    <name evidence="1" type="ORF">DFR49_0770</name>
</gene>
<reference evidence="1 2" key="1">
    <citation type="submission" date="2018-08" db="EMBL/GenBank/DDBJ databases">
        <title>Genomic Encyclopedia of Type Strains, Phase IV (KMG-IV): sequencing the most valuable type-strain genomes for metagenomic binning, comparative biology and taxonomic classification.</title>
        <authorList>
            <person name="Goeker M."/>
        </authorList>
    </citation>
    <scope>NUCLEOTIDE SEQUENCE [LARGE SCALE GENOMIC DNA]</scope>
    <source>
        <strain evidence="1 2">DSM 25527</strain>
    </source>
</reference>
<protein>
    <submittedName>
        <fullName evidence="1">Uncharacterized protein</fullName>
    </submittedName>
</protein>